<accession>A0A1F7F9V6</accession>
<dbReference type="Pfam" id="PF09709">
    <property type="entry name" value="Cas_Csd1"/>
    <property type="match status" value="1"/>
</dbReference>
<proteinExistence type="predicted"/>
<dbReference type="CDD" id="cd09757">
    <property type="entry name" value="Cas8c_I-C"/>
    <property type="match status" value="1"/>
</dbReference>
<evidence type="ECO:0000313" key="2">
    <source>
        <dbReference type="Proteomes" id="UP000179243"/>
    </source>
</evidence>
<name>A0A1F7F9V6_UNCRA</name>
<reference evidence="1 2" key="1">
    <citation type="journal article" date="2016" name="Nat. Commun.">
        <title>Thousands of microbial genomes shed light on interconnected biogeochemical processes in an aquifer system.</title>
        <authorList>
            <person name="Anantharaman K."/>
            <person name="Brown C.T."/>
            <person name="Hug L.A."/>
            <person name="Sharon I."/>
            <person name="Castelle C.J."/>
            <person name="Probst A.J."/>
            <person name="Thomas B.C."/>
            <person name="Singh A."/>
            <person name="Wilkins M.J."/>
            <person name="Karaoz U."/>
            <person name="Brodie E.L."/>
            <person name="Williams K.H."/>
            <person name="Hubbard S.S."/>
            <person name="Banfield J.F."/>
        </authorList>
    </citation>
    <scope>NUCLEOTIDE SEQUENCE [LARGE SCALE GENOMIC DNA]</scope>
</reference>
<gene>
    <name evidence="1" type="ORF">A2519_15145</name>
</gene>
<dbReference type="NCBIfam" id="TIGR01863">
    <property type="entry name" value="cas_Csd1"/>
    <property type="match status" value="1"/>
</dbReference>
<protein>
    <submittedName>
        <fullName evidence="1">Type I-C CRISPR-associated protein Cas8c/Csd1</fullName>
    </submittedName>
</protein>
<sequence length="605" mass="68565">MILNALMEYYQRKELPPIGFDNQEIPFIIVIDGSGKFINLEDTRENQGIRPRAKQFKIPMGKERSGKNAWQTANIMWDHIGYVLGHPKEDTSEAKERANNQHKSFVSETEKVVTAFPKEIEFSAVLTFINSESFPQIISHPNWQEAIRIPGCNISFRVAGNSKTVGENPLLFEYVQASVMTETLNDDKSPTTEYFSHCILTGNHSKIARLQPTSPLPSKKSKSNAKIVSFQKNCGYDSYGKEQSYNAPISIPAAGAYGMALNHLLGSRQRLPIGEDTILFWSKKPDDLENQLLDIFGEPQKDDTNRNTEAVHNLYQSVKTGSFSTNDRDKNLFYILGLTPNAARISVRFWQVLTVRELADNIKQHFDDFTLEGSQRHNEYPSLQGLLKAITRTSGKHPYGNYEDIAPNLSGDTLNAILKNLPYPDTLFGHALRRIKAEGSIPPHGDKQHGSRLWIDQLRFTIIKACINRKIRYSNPTIKEELKMALDESNKNSGYRLGRLFAVLEKIQAESHPGLNATIRDRYYGAASGTPVTVFSILMRMKNHHVAKLENKGRAVNFEKMITEIMDGITDFPAHLTLDDQGRFSIGYYHQTQKFYQKTSKEGEE</sequence>
<evidence type="ECO:0000313" key="1">
    <source>
        <dbReference type="EMBL" id="OGK03307.1"/>
    </source>
</evidence>
<dbReference type="InterPro" id="IPR010144">
    <property type="entry name" value="CRISPR-assoc_prot_Csd1-typ"/>
</dbReference>
<organism evidence="1 2">
    <name type="scientific">Candidatus Raymondbacteria bacterium RIFOXYD12_FULL_49_13</name>
    <dbReference type="NCBI Taxonomy" id="1817890"/>
    <lineage>
        <taxon>Bacteria</taxon>
        <taxon>Raymondiibacteriota</taxon>
    </lineage>
</organism>
<dbReference type="EMBL" id="MFYX01000091">
    <property type="protein sequence ID" value="OGK03307.1"/>
    <property type="molecule type" value="Genomic_DNA"/>
</dbReference>
<dbReference type="AlphaFoldDB" id="A0A1F7F9V6"/>
<comment type="caution">
    <text evidence="1">The sequence shown here is derived from an EMBL/GenBank/DDBJ whole genome shotgun (WGS) entry which is preliminary data.</text>
</comment>
<dbReference type="Proteomes" id="UP000179243">
    <property type="component" value="Unassembled WGS sequence"/>
</dbReference>